<feature type="compositionally biased region" description="Low complexity" evidence="6">
    <location>
        <begin position="102"/>
        <end position="112"/>
    </location>
</feature>
<proteinExistence type="inferred from homology"/>
<dbReference type="GO" id="GO:0016251">
    <property type="term" value="F:RNA polymerase II general transcription initiation factor activity"/>
    <property type="evidence" value="ECO:0007669"/>
    <property type="project" value="TreeGrafter"/>
</dbReference>
<dbReference type="PANTHER" id="PTHR13218:SF8">
    <property type="entry name" value="TRANSCRIPTION INITIATION FACTOR TFIID SUBUNIT 11"/>
    <property type="match status" value="1"/>
</dbReference>
<organism evidence="8 9">
    <name type="scientific">Eeniella nana</name>
    <name type="common">Yeast</name>
    <name type="synonym">Brettanomyces nanus</name>
    <dbReference type="NCBI Taxonomy" id="13502"/>
    <lineage>
        <taxon>Eukaryota</taxon>
        <taxon>Fungi</taxon>
        <taxon>Dikarya</taxon>
        <taxon>Ascomycota</taxon>
        <taxon>Saccharomycotina</taxon>
        <taxon>Pichiomycetes</taxon>
        <taxon>Pichiales</taxon>
        <taxon>Pichiaceae</taxon>
        <taxon>Brettanomyces</taxon>
    </lineage>
</organism>
<dbReference type="Pfam" id="PF04719">
    <property type="entry name" value="TAFII28"/>
    <property type="match status" value="1"/>
</dbReference>
<dbReference type="GeneID" id="62195095"/>
<comment type="similarity">
    <text evidence="2">Belongs to the TAF11 family.</text>
</comment>
<sequence length="493" mass="56005">MSQDFDSLKHTDQSFPSNKQPDVLSANSNDEELGQSREQIVEQINGPGQERKKFSDQLTAEDVLNYDPSGSSDTENINLGPSLVSNDELQQMVRELEVTKMSLSSMNSSSQSVPKKRKYTKRNKDLVAPKKPRKIRKTKQSVKNAEEMYNKSGNIGPVLTSLLTTNPTPSPPVAAQAGADIAATTFRMAPRAIPDRPVAHAGTYSQSLEARMRDIQKMYIRKTPEPERAQPLDPNGVPIDMVKAMDYLQERFEDFERVNLSEKLLAKKKEEDEGVEEDIEDESGEEFEDLLDLFDIDPDQTSLDIGLNDRRNLLLESMDEAQLSRYEFFRRTNLNSGNIRKFVSSVIGQNIHGNLVKIIGGVGKVFVGEVVEKAKDVQRKENDAKVIEQLDYKRKLKGYENMIQHRKERGKSTSDVPKPASPPTYYESLRESANYPKRSPYTYNNFRVLIPSESEPLTPNHIREAWRLYRDENNTVINGRWRQQGGGNGLMFR</sequence>
<feature type="compositionally biased region" description="Basic and acidic residues" evidence="6">
    <location>
        <begin position="1"/>
        <end position="12"/>
    </location>
</feature>
<reference evidence="8" key="1">
    <citation type="submission" date="2020-10" db="EMBL/GenBank/DDBJ databases">
        <authorList>
            <person name="Roach M.J.R."/>
        </authorList>
    </citation>
    <scope>NUCLEOTIDE SEQUENCE</scope>
    <source>
        <strain evidence="8">CBS 1945</strain>
    </source>
</reference>
<dbReference type="GO" id="GO:0046982">
    <property type="term" value="F:protein heterodimerization activity"/>
    <property type="evidence" value="ECO:0007669"/>
    <property type="project" value="InterPro"/>
</dbReference>
<dbReference type="RefSeq" id="XP_038777932.1">
    <property type="nucleotide sequence ID" value="XM_038922004.1"/>
</dbReference>
<feature type="domain" description="TAFII28-like protein" evidence="7">
    <location>
        <begin position="313"/>
        <end position="389"/>
    </location>
</feature>
<dbReference type="PANTHER" id="PTHR13218">
    <property type="entry name" value="TRANSCRIPTION INITIATION FACTOR TFIID SUBUNIT 11-RELATED"/>
    <property type="match status" value="1"/>
</dbReference>
<dbReference type="CDD" id="cd08048">
    <property type="entry name" value="HFD_TAF11"/>
    <property type="match status" value="1"/>
</dbReference>
<feature type="region of interest" description="Disordered" evidence="6">
    <location>
        <begin position="1"/>
        <end position="36"/>
    </location>
</feature>
<keyword evidence="5" id="KW-0539">Nucleus</keyword>
<dbReference type="GO" id="GO:0005669">
    <property type="term" value="C:transcription factor TFIID complex"/>
    <property type="evidence" value="ECO:0007669"/>
    <property type="project" value="InterPro"/>
</dbReference>
<evidence type="ECO:0000256" key="4">
    <source>
        <dbReference type="ARBA" id="ARBA00023163"/>
    </source>
</evidence>
<dbReference type="InterPro" id="IPR009072">
    <property type="entry name" value="Histone-fold"/>
</dbReference>
<evidence type="ECO:0000256" key="2">
    <source>
        <dbReference type="ARBA" id="ARBA00009788"/>
    </source>
</evidence>
<gene>
    <name evidence="8" type="ORF">FOA43_001694</name>
</gene>
<dbReference type="InterPro" id="IPR006809">
    <property type="entry name" value="TAFII28_dom"/>
</dbReference>
<dbReference type="InterPro" id="IPR045127">
    <property type="entry name" value="TAF11-like"/>
</dbReference>
<feature type="region of interest" description="Disordered" evidence="6">
    <location>
        <begin position="405"/>
        <end position="427"/>
    </location>
</feature>
<evidence type="ECO:0000313" key="9">
    <source>
        <dbReference type="Proteomes" id="UP000662931"/>
    </source>
</evidence>
<comment type="subcellular location">
    <subcellularLocation>
        <location evidence="1">Nucleus</location>
    </subcellularLocation>
</comment>
<evidence type="ECO:0000256" key="3">
    <source>
        <dbReference type="ARBA" id="ARBA00023015"/>
    </source>
</evidence>
<keyword evidence="9" id="KW-1185">Reference proteome</keyword>
<keyword evidence="4" id="KW-0804">Transcription</keyword>
<evidence type="ECO:0000256" key="1">
    <source>
        <dbReference type="ARBA" id="ARBA00004123"/>
    </source>
</evidence>
<dbReference type="OrthoDB" id="28335at2759"/>
<evidence type="ECO:0000313" key="8">
    <source>
        <dbReference type="EMBL" id="QPG74367.1"/>
    </source>
</evidence>
<evidence type="ECO:0000256" key="6">
    <source>
        <dbReference type="SAM" id="MobiDB-lite"/>
    </source>
</evidence>
<evidence type="ECO:0000259" key="7">
    <source>
        <dbReference type="Pfam" id="PF04719"/>
    </source>
</evidence>
<dbReference type="SUPFAM" id="SSF47113">
    <property type="entry name" value="Histone-fold"/>
    <property type="match status" value="1"/>
</dbReference>
<protein>
    <recommendedName>
        <fullName evidence="7">TAFII28-like protein domain-containing protein</fullName>
    </recommendedName>
</protein>
<dbReference type="Gene3D" id="1.10.20.10">
    <property type="entry name" value="Histone, subunit A"/>
    <property type="match status" value="1"/>
</dbReference>
<feature type="region of interest" description="Disordered" evidence="6">
    <location>
        <begin position="101"/>
        <end position="142"/>
    </location>
</feature>
<dbReference type="AlphaFoldDB" id="A0A875RUA7"/>
<keyword evidence="3" id="KW-0805">Transcription regulation</keyword>
<accession>A0A875RUA7</accession>
<dbReference type="KEGG" id="bnn:FOA43_001694"/>
<evidence type="ECO:0000256" key="5">
    <source>
        <dbReference type="ARBA" id="ARBA00023242"/>
    </source>
</evidence>
<dbReference type="EMBL" id="CP064812">
    <property type="protein sequence ID" value="QPG74367.1"/>
    <property type="molecule type" value="Genomic_DNA"/>
</dbReference>
<dbReference type="GO" id="GO:0051123">
    <property type="term" value="P:RNA polymerase II preinitiation complex assembly"/>
    <property type="evidence" value="ECO:0007669"/>
    <property type="project" value="InterPro"/>
</dbReference>
<feature type="compositionally biased region" description="Polar residues" evidence="6">
    <location>
        <begin position="13"/>
        <end position="28"/>
    </location>
</feature>
<dbReference type="Proteomes" id="UP000662931">
    <property type="component" value="Chromosome 1"/>
</dbReference>
<feature type="compositionally biased region" description="Basic residues" evidence="6">
    <location>
        <begin position="130"/>
        <end position="140"/>
    </location>
</feature>
<name>A0A875RUA7_EENNA</name>